<protein>
    <recommendedName>
        <fullName evidence="4">C2H2-type domain-containing protein</fullName>
    </recommendedName>
</protein>
<evidence type="ECO:0000256" key="2">
    <source>
        <dbReference type="SAM" id="MobiDB-lite"/>
    </source>
</evidence>
<evidence type="ECO:0000256" key="3">
    <source>
        <dbReference type="SAM" id="Phobius"/>
    </source>
</evidence>
<accession>A0A8K1U2G9</accession>
<name>A0A8K1U2G9_9VIRU</name>
<sequence length="625" mass="68794">MYDILLEVMAHLALFLGMSVQGLAAATFSALLSLVSLTVYTVKMSVKEDPPPLTRYQKFKADWVVPSHSFVYEVFLDFITLDWAWIFTAIATTIFGMLMAFSVLRSVLRLSRKKVLKFRGVYDYAGESVRAGSIFATANIPRFQVEILLPGLLIDTFVGYGCRLNDHLVVPGHVYDLTGGEFILQTQAGKVLVKPPVQRSAIISDIVYAVIDISVWTTLQVAKPTCLKDRRGATQVSVTGKKGRAVGTISHSNVPFLYNFTGSTLPGYSGAAYVYNGALIGVHLGVAGSNNVGICAEVLLKDIQSALRGEAGIPTAISANMDRELLEKERSSKDWNVSDYDRYEEIDPEDDEAWEIFEDYTQQGRGKTFIEYSLEKLGREPRYVKAGGNYTGEAAREIQQMQDDTLISTIHMLRQELATRRSKKAKDSLKIVGHSDDSMPAFTLTVDPAQLVEQRLQSVEEKQTIAETHINNINAQIEVLNNQMTKLIAGKTIPTSKPNPPIVHPFGCSKCAKSFKTEVGRLCHTMTVHKDTATETAKVEVRQESAIKSDHQKLVATTSKNGKGSSSKSSSTKSLPISKSLAGPIPSTSAAVNPSKTETSDQKLDRLCDLLEMVIRGLPERRDQS</sequence>
<dbReference type="InterPro" id="IPR013087">
    <property type="entry name" value="Znf_C2H2_type"/>
</dbReference>
<organism evidence="5">
    <name type="scientific">Riboviria sp</name>
    <dbReference type="NCBI Taxonomy" id="2585031"/>
    <lineage>
        <taxon>Viruses</taxon>
        <taxon>Riboviria</taxon>
    </lineage>
</organism>
<dbReference type="EMBL" id="MW239399">
    <property type="protein sequence ID" value="UGO57416.1"/>
    <property type="molecule type" value="Genomic_RNA"/>
</dbReference>
<feature type="domain" description="C2H2-type" evidence="4">
    <location>
        <begin position="508"/>
        <end position="529"/>
    </location>
</feature>
<feature type="transmembrane region" description="Helical" evidence="3">
    <location>
        <begin position="12"/>
        <end position="40"/>
    </location>
</feature>
<dbReference type="InterPro" id="IPR009003">
    <property type="entry name" value="Peptidase_S1_PA"/>
</dbReference>
<keyword evidence="3" id="KW-1133">Transmembrane helix</keyword>
<feature type="region of interest" description="Disordered" evidence="2">
    <location>
        <begin position="542"/>
        <end position="603"/>
    </location>
</feature>
<dbReference type="Gene3D" id="2.40.10.10">
    <property type="entry name" value="Trypsin-like serine proteases"/>
    <property type="match status" value="2"/>
</dbReference>
<feature type="transmembrane region" description="Helical" evidence="3">
    <location>
        <begin position="83"/>
        <end position="104"/>
    </location>
</feature>
<evidence type="ECO:0000313" key="5">
    <source>
        <dbReference type="EMBL" id="UGO57416.1"/>
    </source>
</evidence>
<evidence type="ECO:0000256" key="1">
    <source>
        <dbReference type="ARBA" id="ARBA00022801"/>
    </source>
</evidence>
<dbReference type="PROSITE" id="PS00028">
    <property type="entry name" value="ZINC_FINGER_C2H2_1"/>
    <property type="match status" value="1"/>
</dbReference>
<keyword evidence="3" id="KW-0472">Membrane</keyword>
<dbReference type="SUPFAM" id="SSF50494">
    <property type="entry name" value="Trypsin-like serine proteases"/>
    <property type="match status" value="1"/>
</dbReference>
<keyword evidence="3" id="KW-0812">Transmembrane</keyword>
<feature type="compositionally biased region" description="Low complexity" evidence="2">
    <location>
        <begin position="559"/>
        <end position="580"/>
    </location>
</feature>
<keyword evidence="1" id="KW-0378">Hydrolase</keyword>
<dbReference type="InterPro" id="IPR043504">
    <property type="entry name" value="Peptidase_S1_PA_chymotrypsin"/>
</dbReference>
<proteinExistence type="predicted"/>
<feature type="compositionally biased region" description="Polar residues" evidence="2">
    <location>
        <begin position="586"/>
        <end position="597"/>
    </location>
</feature>
<reference evidence="5" key="1">
    <citation type="submission" date="2020-11" db="EMBL/GenBank/DDBJ databases">
        <title>RNA virus dark matter in the feces of wild birds.</title>
        <authorList>
            <person name="Lu X."/>
            <person name="Yang X.S."/>
            <person name="Zhang W."/>
        </authorList>
    </citation>
    <scope>NUCLEOTIDE SEQUENCE</scope>
    <source>
        <strain evidence="5">PallassLeafWarbler156con14</strain>
    </source>
</reference>
<dbReference type="GO" id="GO:0016787">
    <property type="term" value="F:hydrolase activity"/>
    <property type="evidence" value="ECO:0007669"/>
    <property type="project" value="UniProtKB-KW"/>
</dbReference>
<evidence type="ECO:0000259" key="4">
    <source>
        <dbReference type="PROSITE" id="PS00028"/>
    </source>
</evidence>
<feature type="compositionally biased region" description="Basic and acidic residues" evidence="2">
    <location>
        <begin position="542"/>
        <end position="553"/>
    </location>
</feature>